<dbReference type="Proteomes" id="UP000814140">
    <property type="component" value="Unassembled WGS sequence"/>
</dbReference>
<dbReference type="EMBL" id="MU277198">
    <property type="protein sequence ID" value="KAI0064588.1"/>
    <property type="molecule type" value="Genomic_DNA"/>
</dbReference>
<evidence type="ECO:0000313" key="1">
    <source>
        <dbReference type="EMBL" id="KAI0064588.1"/>
    </source>
</evidence>
<feature type="non-terminal residue" evidence="1">
    <location>
        <position position="70"/>
    </location>
</feature>
<protein>
    <submittedName>
        <fullName evidence="1">Uncharacterized protein</fullName>
    </submittedName>
</protein>
<name>A0ACB8T746_9AGAM</name>
<comment type="caution">
    <text evidence="1">The sequence shown here is derived from an EMBL/GenBank/DDBJ whole genome shotgun (WGS) entry which is preliminary data.</text>
</comment>
<organism evidence="1 2">
    <name type="scientific">Artomyces pyxidatus</name>
    <dbReference type="NCBI Taxonomy" id="48021"/>
    <lineage>
        <taxon>Eukaryota</taxon>
        <taxon>Fungi</taxon>
        <taxon>Dikarya</taxon>
        <taxon>Basidiomycota</taxon>
        <taxon>Agaricomycotina</taxon>
        <taxon>Agaricomycetes</taxon>
        <taxon>Russulales</taxon>
        <taxon>Auriscalpiaceae</taxon>
        <taxon>Artomyces</taxon>
    </lineage>
</organism>
<gene>
    <name evidence="1" type="ORF">BV25DRAFT_1822981</name>
</gene>
<accession>A0ACB8T746</accession>
<proteinExistence type="predicted"/>
<reference evidence="1" key="2">
    <citation type="journal article" date="2022" name="New Phytol.">
        <title>Evolutionary transition to the ectomycorrhizal habit in the genomes of a hyperdiverse lineage of mushroom-forming fungi.</title>
        <authorList>
            <person name="Looney B."/>
            <person name="Miyauchi S."/>
            <person name="Morin E."/>
            <person name="Drula E."/>
            <person name="Courty P.E."/>
            <person name="Kohler A."/>
            <person name="Kuo A."/>
            <person name="LaButti K."/>
            <person name="Pangilinan J."/>
            <person name="Lipzen A."/>
            <person name="Riley R."/>
            <person name="Andreopoulos W."/>
            <person name="He G."/>
            <person name="Johnson J."/>
            <person name="Nolan M."/>
            <person name="Tritt A."/>
            <person name="Barry K.W."/>
            <person name="Grigoriev I.V."/>
            <person name="Nagy L.G."/>
            <person name="Hibbett D."/>
            <person name="Henrissat B."/>
            <person name="Matheny P.B."/>
            <person name="Labbe J."/>
            <person name="Martin F.M."/>
        </authorList>
    </citation>
    <scope>NUCLEOTIDE SEQUENCE</scope>
    <source>
        <strain evidence="1">HHB10654</strain>
    </source>
</reference>
<reference evidence="1" key="1">
    <citation type="submission" date="2021-03" db="EMBL/GenBank/DDBJ databases">
        <authorList>
            <consortium name="DOE Joint Genome Institute"/>
            <person name="Ahrendt S."/>
            <person name="Looney B.P."/>
            <person name="Miyauchi S."/>
            <person name="Morin E."/>
            <person name="Drula E."/>
            <person name="Courty P.E."/>
            <person name="Chicoki N."/>
            <person name="Fauchery L."/>
            <person name="Kohler A."/>
            <person name="Kuo A."/>
            <person name="Labutti K."/>
            <person name="Pangilinan J."/>
            <person name="Lipzen A."/>
            <person name="Riley R."/>
            <person name="Andreopoulos W."/>
            <person name="He G."/>
            <person name="Johnson J."/>
            <person name="Barry K.W."/>
            <person name="Grigoriev I.V."/>
            <person name="Nagy L."/>
            <person name="Hibbett D."/>
            <person name="Henrissat B."/>
            <person name="Matheny P.B."/>
            <person name="Labbe J."/>
            <person name="Martin F."/>
        </authorList>
    </citation>
    <scope>NUCLEOTIDE SEQUENCE</scope>
    <source>
        <strain evidence="1">HHB10654</strain>
    </source>
</reference>
<keyword evidence="2" id="KW-1185">Reference proteome</keyword>
<evidence type="ECO:0000313" key="2">
    <source>
        <dbReference type="Proteomes" id="UP000814140"/>
    </source>
</evidence>
<sequence length="70" mass="8010">MSVANVAIAPLHELHATLNITLVRYRCATVTNGSMYVIYALVQNIRVRNPPREATAGHRKAHYIRRVRER</sequence>